<dbReference type="HOGENOM" id="CLU_037612_4_3_4"/>
<organism evidence="2 3">
    <name type="scientific">Parasutterella excrementihominis YIT 11859</name>
    <dbReference type="NCBI Taxonomy" id="762966"/>
    <lineage>
        <taxon>Bacteria</taxon>
        <taxon>Pseudomonadati</taxon>
        <taxon>Pseudomonadota</taxon>
        <taxon>Betaproteobacteria</taxon>
        <taxon>Burkholderiales</taxon>
        <taxon>Sutterellaceae</taxon>
        <taxon>Parasutterella</taxon>
    </lineage>
</organism>
<dbReference type="SUPFAM" id="SSF52540">
    <property type="entry name" value="P-loop containing nucleoside triphosphate hydrolases"/>
    <property type="match status" value="1"/>
</dbReference>
<dbReference type="EMBL" id="AFBP01000081">
    <property type="protein sequence ID" value="EGG51813.1"/>
    <property type="molecule type" value="Genomic_DNA"/>
</dbReference>
<dbReference type="GeneID" id="43349486"/>
<gene>
    <name evidence="2" type="ORF">HMPREF9439_02172</name>
</gene>
<dbReference type="OrthoDB" id="9785810at2"/>
<dbReference type="InterPro" id="IPR025669">
    <property type="entry name" value="AAA_dom"/>
</dbReference>
<feature type="domain" description="AAA" evidence="1">
    <location>
        <begin position="1"/>
        <end position="173"/>
    </location>
</feature>
<dbReference type="InterPro" id="IPR050678">
    <property type="entry name" value="DNA_Partitioning_ATPase"/>
</dbReference>
<dbReference type="InterPro" id="IPR027417">
    <property type="entry name" value="P-loop_NTPase"/>
</dbReference>
<dbReference type="AlphaFoldDB" id="F3QMJ3"/>
<dbReference type="CDD" id="cd02042">
    <property type="entry name" value="ParAB_family"/>
    <property type="match status" value="1"/>
</dbReference>
<evidence type="ECO:0000313" key="2">
    <source>
        <dbReference type="EMBL" id="EGG51813.1"/>
    </source>
</evidence>
<dbReference type="Pfam" id="PF13614">
    <property type="entry name" value="AAA_31"/>
    <property type="match status" value="1"/>
</dbReference>
<evidence type="ECO:0000313" key="3">
    <source>
        <dbReference type="Proteomes" id="UP000005156"/>
    </source>
</evidence>
<sequence>MKKISIMNQKGGVGKSMLASQFAFYCALKLNLHVLFVDLDQQGNSTKVLRSSGLAKQSAKTAGQLIYNGGTIPEKDEFLIVGADPLLAHLESEGKASYNKFIKNFYLTLNEIKENYDVCIFDTSPTPDVRAVCALALSDYAISPIELNQEALDGVQALYKDIEKVQAINPELNFLGLLPNRVVSNPFQKENLRDLVLAYGKILLKGSDGKAVCIPSRSAISEAQAQGRPVWTGDKSTAEKVWREIRRVFEALAQAMCLESRAVEIIKEE</sequence>
<dbReference type="Gene3D" id="3.40.50.300">
    <property type="entry name" value="P-loop containing nucleotide triphosphate hydrolases"/>
    <property type="match status" value="1"/>
</dbReference>
<accession>F3QMJ3</accession>
<dbReference type="RefSeq" id="WP_008864745.1">
    <property type="nucleotide sequence ID" value="NZ_GL883751.1"/>
</dbReference>
<dbReference type="eggNOG" id="COG1192">
    <property type="taxonomic scope" value="Bacteria"/>
</dbReference>
<comment type="caution">
    <text evidence="2">The sequence shown here is derived from an EMBL/GenBank/DDBJ whole genome shotgun (WGS) entry which is preliminary data.</text>
</comment>
<dbReference type="Proteomes" id="UP000005156">
    <property type="component" value="Unassembled WGS sequence"/>
</dbReference>
<name>F3QMJ3_9BURK</name>
<reference evidence="2 3" key="1">
    <citation type="submission" date="2011-02" db="EMBL/GenBank/DDBJ databases">
        <authorList>
            <person name="Weinstock G."/>
            <person name="Sodergren E."/>
            <person name="Clifton S."/>
            <person name="Fulton L."/>
            <person name="Fulton B."/>
            <person name="Courtney L."/>
            <person name="Fronick C."/>
            <person name="Harrison M."/>
            <person name="Strong C."/>
            <person name="Farmer C."/>
            <person name="Delahaunty K."/>
            <person name="Markovic C."/>
            <person name="Hall O."/>
            <person name="Minx P."/>
            <person name="Tomlinson C."/>
            <person name="Mitreva M."/>
            <person name="Hou S."/>
            <person name="Chen J."/>
            <person name="Wollam A."/>
            <person name="Pepin K.H."/>
            <person name="Johnson M."/>
            <person name="Bhonagiri V."/>
            <person name="Zhang X."/>
            <person name="Suruliraj S."/>
            <person name="Warren W."/>
            <person name="Chinwalla A."/>
            <person name="Mardis E.R."/>
            <person name="Wilson R.K."/>
        </authorList>
    </citation>
    <scope>NUCLEOTIDE SEQUENCE [LARGE SCALE GENOMIC DNA]</scope>
    <source>
        <strain evidence="2 3">YIT 11859</strain>
    </source>
</reference>
<proteinExistence type="predicted"/>
<dbReference type="PANTHER" id="PTHR13696:SF99">
    <property type="entry name" value="COBYRINIC ACID AC-DIAMIDE SYNTHASE"/>
    <property type="match status" value="1"/>
</dbReference>
<keyword evidence="3" id="KW-1185">Reference proteome</keyword>
<evidence type="ECO:0000259" key="1">
    <source>
        <dbReference type="Pfam" id="PF13614"/>
    </source>
</evidence>
<dbReference type="PANTHER" id="PTHR13696">
    <property type="entry name" value="P-LOOP CONTAINING NUCLEOSIDE TRIPHOSPHATE HYDROLASE"/>
    <property type="match status" value="1"/>
</dbReference>
<protein>
    <submittedName>
        <fullName evidence="2">CobQ/CobB/MinD/ParA nucleotide binding domain protein</fullName>
    </submittedName>
</protein>